<dbReference type="AlphaFoldDB" id="A0A6N7ZEX0"/>
<dbReference type="GO" id="GO:0019521">
    <property type="term" value="P:D-gluconate metabolic process"/>
    <property type="evidence" value="ECO:0007669"/>
    <property type="project" value="UniProtKB-KW"/>
</dbReference>
<protein>
    <recommendedName>
        <fullName evidence="3 10">Gluconokinase</fullName>
        <ecNumber evidence="3 10">2.7.1.12</ecNumber>
    </recommendedName>
</protein>
<accession>A0A6N7ZEX0</accession>
<keyword evidence="4 10" id="KW-0808">Transferase</keyword>
<evidence type="ECO:0000313" key="13">
    <source>
        <dbReference type="Proteomes" id="UP000440668"/>
    </source>
</evidence>
<dbReference type="Gene3D" id="3.40.50.300">
    <property type="entry name" value="P-loop containing nucleotide triphosphate hydrolases"/>
    <property type="match status" value="1"/>
</dbReference>
<evidence type="ECO:0000256" key="6">
    <source>
        <dbReference type="ARBA" id="ARBA00022777"/>
    </source>
</evidence>
<dbReference type="EMBL" id="JAAFAN010000012">
    <property type="protein sequence ID" value="NDO88880.1"/>
    <property type="molecule type" value="Genomic_DNA"/>
</dbReference>
<evidence type="ECO:0000256" key="2">
    <source>
        <dbReference type="ARBA" id="ARBA00008420"/>
    </source>
</evidence>
<dbReference type="InterPro" id="IPR027417">
    <property type="entry name" value="P-loop_NTPase"/>
</dbReference>
<keyword evidence="6 10" id="KW-0418">Kinase</keyword>
<dbReference type="PANTHER" id="PTHR43442">
    <property type="entry name" value="GLUCONOKINASE-RELATED"/>
    <property type="match status" value="1"/>
</dbReference>
<evidence type="ECO:0000256" key="1">
    <source>
        <dbReference type="ARBA" id="ARBA00004761"/>
    </source>
</evidence>
<evidence type="ECO:0000313" key="14">
    <source>
        <dbReference type="Proteomes" id="UP000471672"/>
    </source>
</evidence>
<sequence>MDTDVSTTDQPDGPDQRTPQHLVVMGVAGSGKTTVATLLARHLGTEYAEADQFHPQANIDKMSAGTPLTDEDRWPWLEAIRDWLSAEADAGRSGVVTCSALKRSYRDLLRTADGSVCFVHLDGSRELLGERMEHRSGHFMPTSLLPSQLATLEPLADDEPGFTLDVASTPEQIVEQILARTHLSVAPGAR</sequence>
<keyword evidence="14" id="KW-1185">Reference proteome</keyword>
<organism evidence="11 13">
    <name type="scientific">Cellulosimicrobium composti</name>
    <dbReference type="NCBI Taxonomy" id="2672572"/>
    <lineage>
        <taxon>Bacteria</taxon>
        <taxon>Bacillati</taxon>
        <taxon>Actinomycetota</taxon>
        <taxon>Actinomycetes</taxon>
        <taxon>Micrococcales</taxon>
        <taxon>Promicromonosporaceae</taxon>
        <taxon>Cellulosimicrobium</taxon>
    </lineage>
</organism>
<comment type="pathway">
    <text evidence="1">Carbohydrate acid metabolism.</text>
</comment>
<evidence type="ECO:0000313" key="12">
    <source>
        <dbReference type="EMBL" id="NDO88880.1"/>
    </source>
</evidence>
<reference evidence="12" key="2">
    <citation type="submission" date="2020-01" db="EMBL/GenBank/DDBJ databases">
        <authorList>
            <person name="Aviles F."/>
            <person name="Meyer T.E."/>
            <person name="Kyndt J.A."/>
        </authorList>
    </citation>
    <scope>NUCLEOTIDE SEQUENCE</scope>
    <source>
        <strain evidence="12">SE3</strain>
    </source>
</reference>
<reference evidence="11 13" key="1">
    <citation type="submission" date="2019-11" db="EMBL/GenBank/DDBJ databases">
        <title>Cellulosimicrobium composti sp. nov. isolated from a compost.</title>
        <authorList>
            <person name="Yang Y."/>
        </authorList>
    </citation>
    <scope>NUCLEOTIDE SEQUENCE [LARGE SCALE GENOMIC DNA]</scope>
    <source>
        <strain evidence="11 13">BIT-GX5</strain>
    </source>
</reference>
<reference evidence="12 14" key="3">
    <citation type="journal article" date="2021" name="Arch. Microbiol.">
        <title>Cellulosimicrobium fucosivorans sp. nov., isolated from San Elijo Lagoon, contains a fucose metabolic pathway linked to carotenoid production.</title>
        <authorList>
            <person name="Aviles F.A."/>
            <person name="Kyndt J.A."/>
        </authorList>
    </citation>
    <scope>NUCLEOTIDE SEQUENCE [LARGE SCALE GENOMIC DNA]</scope>
    <source>
        <strain evidence="12 14">SE3</strain>
    </source>
</reference>
<comment type="caution">
    <text evidence="11">The sequence shown here is derived from an EMBL/GenBank/DDBJ whole genome shotgun (WGS) entry which is preliminary data.</text>
</comment>
<evidence type="ECO:0000256" key="5">
    <source>
        <dbReference type="ARBA" id="ARBA00022741"/>
    </source>
</evidence>
<evidence type="ECO:0000256" key="8">
    <source>
        <dbReference type="ARBA" id="ARBA00023064"/>
    </source>
</evidence>
<dbReference type="Proteomes" id="UP000471672">
    <property type="component" value="Unassembled WGS sequence"/>
</dbReference>
<comment type="catalytic activity">
    <reaction evidence="9 10">
        <text>D-gluconate + ATP = 6-phospho-D-gluconate + ADP + H(+)</text>
        <dbReference type="Rhea" id="RHEA:19433"/>
        <dbReference type="ChEBI" id="CHEBI:15378"/>
        <dbReference type="ChEBI" id="CHEBI:18391"/>
        <dbReference type="ChEBI" id="CHEBI:30616"/>
        <dbReference type="ChEBI" id="CHEBI:58759"/>
        <dbReference type="ChEBI" id="CHEBI:456216"/>
        <dbReference type="EC" id="2.7.1.12"/>
    </reaction>
</comment>
<dbReference type="GO" id="GO:0046316">
    <property type="term" value="F:gluconokinase activity"/>
    <property type="evidence" value="ECO:0007669"/>
    <property type="project" value="UniProtKB-EC"/>
</dbReference>
<dbReference type="EMBL" id="WMKA01000005">
    <property type="protein sequence ID" value="MTG87985.1"/>
    <property type="molecule type" value="Genomic_DNA"/>
</dbReference>
<dbReference type="EC" id="2.7.1.12" evidence="3 10"/>
<dbReference type="NCBIfam" id="TIGR01313">
    <property type="entry name" value="therm_gnt_kin"/>
    <property type="match status" value="1"/>
</dbReference>
<dbReference type="InterPro" id="IPR006001">
    <property type="entry name" value="Therm_gnt_kin"/>
</dbReference>
<evidence type="ECO:0000256" key="4">
    <source>
        <dbReference type="ARBA" id="ARBA00022679"/>
    </source>
</evidence>
<dbReference type="FunFam" id="3.40.50.300:FF:000522">
    <property type="entry name" value="Gluconokinase"/>
    <property type="match status" value="1"/>
</dbReference>
<dbReference type="GO" id="GO:0005524">
    <property type="term" value="F:ATP binding"/>
    <property type="evidence" value="ECO:0007669"/>
    <property type="project" value="UniProtKB-KW"/>
</dbReference>
<evidence type="ECO:0000313" key="11">
    <source>
        <dbReference type="EMBL" id="MTG87985.1"/>
    </source>
</evidence>
<evidence type="ECO:0000256" key="7">
    <source>
        <dbReference type="ARBA" id="ARBA00022840"/>
    </source>
</evidence>
<proteinExistence type="inferred from homology"/>
<gene>
    <name evidence="11" type="ORF">GJV82_03295</name>
    <name evidence="12" type="ORF">GYH36_05320</name>
</gene>
<evidence type="ECO:0000256" key="9">
    <source>
        <dbReference type="ARBA" id="ARBA00048090"/>
    </source>
</evidence>
<evidence type="ECO:0000256" key="3">
    <source>
        <dbReference type="ARBA" id="ARBA00012054"/>
    </source>
</evidence>
<dbReference type="SUPFAM" id="SSF52540">
    <property type="entry name" value="P-loop containing nucleoside triphosphate hydrolases"/>
    <property type="match status" value="1"/>
</dbReference>
<dbReference type="CDD" id="cd02021">
    <property type="entry name" value="GntK"/>
    <property type="match status" value="1"/>
</dbReference>
<dbReference type="RefSeq" id="WP_155098232.1">
    <property type="nucleotide sequence ID" value="NZ_JAAFAN010000012.1"/>
</dbReference>
<keyword evidence="7 10" id="KW-0067">ATP-binding</keyword>
<keyword evidence="5 10" id="KW-0547">Nucleotide-binding</keyword>
<dbReference type="Pfam" id="PF13671">
    <property type="entry name" value="AAA_33"/>
    <property type="match status" value="1"/>
</dbReference>
<evidence type="ECO:0000256" key="10">
    <source>
        <dbReference type="RuleBase" id="RU363066"/>
    </source>
</evidence>
<dbReference type="PANTHER" id="PTHR43442:SF3">
    <property type="entry name" value="GLUCONOKINASE-RELATED"/>
    <property type="match status" value="1"/>
</dbReference>
<comment type="similarity">
    <text evidence="2 10">Belongs to the gluconokinase GntK/GntV family.</text>
</comment>
<dbReference type="GO" id="GO:0005737">
    <property type="term" value="C:cytoplasm"/>
    <property type="evidence" value="ECO:0007669"/>
    <property type="project" value="TreeGrafter"/>
</dbReference>
<name>A0A6N7ZEX0_9MICO</name>
<keyword evidence="8" id="KW-0311">Gluconate utilization</keyword>
<dbReference type="Proteomes" id="UP000440668">
    <property type="component" value="Unassembled WGS sequence"/>
</dbReference>